<accession>E4N0R4</accession>
<dbReference type="KEGG" id="ksk:KSE_59780"/>
<dbReference type="Pfam" id="PF13646">
    <property type="entry name" value="HEAT_2"/>
    <property type="match status" value="1"/>
</dbReference>
<dbReference type="PATRIC" id="fig|452652.3.peg.5986"/>
<keyword evidence="2" id="KW-1185">Reference proteome</keyword>
<gene>
    <name evidence="1" type="ordered locus">KSE_59780</name>
</gene>
<evidence type="ECO:0000313" key="1">
    <source>
        <dbReference type="EMBL" id="BAJ31748.1"/>
    </source>
</evidence>
<reference evidence="1 2" key="1">
    <citation type="journal article" date="2010" name="DNA Res.">
        <title>Genome sequence of Kitasatospora setae NBRC 14216T: an evolutionary snapshot of the family Streptomycetaceae.</title>
        <authorList>
            <person name="Ichikawa N."/>
            <person name="Oguchi A."/>
            <person name="Ikeda H."/>
            <person name="Ishikawa J."/>
            <person name="Kitani S."/>
            <person name="Watanabe Y."/>
            <person name="Nakamura S."/>
            <person name="Katano Y."/>
            <person name="Kishi E."/>
            <person name="Sasagawa M."/>
            <person name="Ankai A."/>
            <person name="Fukui S."/>
            <person name="Hashimoto Y."/>
            <person name="Kamata S."/>
            <person name="Otoguro M."/>
            <person name="Tanikawa S."/>
            <person name="Nihira T."/>
            <person name="Horinouchi S."/>
            <person name="Ohnishi Y."/>
            <person name="Hayakawa M."/>
            <person name="Kuzuyama T."/>
            <person name="Arisawa A."/>
            <person name="Nomoto F."/>
            <person name="Miura H."/>
            <person name="Takahashi Y."/>
            <person name="Fujita N."/>
        </authorList>
    </citation>
    <scope>NUCLEOTIDE SEQUENCE [LARGE SCALE GENOMIC DNA]</scope>
    <source>
        <strain evidence="2">ATCC 33774 / DSM 43861 / JCM 3304 / KCC A-0304 / NBRC 14216 / KM-6054</strain>
    </source>
</reference>
<organism evidence="1 2">
    <name type="scientific">Kitasatospora setae (strain ATCC 33774 / DSM 43861 / JCM 3304 / KCC A-0304 / NBRC 14216 / KM-6054)</name>
    <name type="common">Streptomyces setae</name>
    <dbReference type="NCBI Taxonomy" id="452652"/>
    <lineage>
        <taxon>Bacteria</taxon>
        <taxon>Bacillati</taxon>
        <taxon>Actinomycetota</taxon>
        <taxon>Actinomycetes</taxon>
        <taxon>Kitasatosporales</taxon>
        <taxon>Streptomycetaceae</taxon>
        <taxon>Kitasatospora</taxon>
    </lineage>
</organism>
<dbReference type="AlphaFoldDB" id="E4N0R4"/>
<evidence type="ECO:0008006" key="3">
    <source>
        <dbReference type="Google" id="ProtNLM"/>
    </source>
</evidence>
<proteinExistence type="predicted"/>
<sequence>MAMFVHLTSAADAPRIRRSGIRADSRGPEGARGSYVFPVLPSYTLTHQWLRELARGGSRGGLVAVHVRLDDGLEVWAGHYAGRYSGRKREERRLVTAAEAVRLIAGREDPRGWEVFVPRAVRPGEVHRIRTAPQVVGWRYKPDAHGTRPCTCFGCVVRGGYGGRRLRERMPHPLDGPPPPVPVLLARIAAADGDPAALDDALHWFGMRRRGPLRALAPLAAHPEPRVREALVWALGHWNTPGTEDLLDTLAADPDPRVREAVVWKADRRATPRAEALLDTLATDPAAEVREAVASAREPD</sequence>
<dbReference type="InterPro" id="IPR011989">
    <property type="entry name" value="ARM-like"/>
</dbReference>
<dbReference type="EMBL" id="AP010968">
    <property type="protein sequence ID" value="BAJ31748.1"/>
    <property type="molecule type" value="Genomic_DNA"/>
</dbReference>
<dbReference type="RefSeq" id="WP_014139044.1">
    <property type="nucleotide sequence ID" value="NC_016109.1"/>
</dbReference>
<dbReference type="Proteomes" id="UP000007076">
    <property type="component" value="Chromosome"/>
</dbReference>
<dbReference type="HOGENOM" id="CLU_090000_0_0_11"/>
<dbReference type="Gene3D" id="1.25.10.10">
    <property type="entry name" value="Leucine-rich Repeat Variant"/>
    <property type="match status" value="1"/>
</dbReference>
<protein>
    <recommendedName>
        <fullName evidence="3">HEAT repeat-containing protein</fullName>
    </recommendedName>
</protein>
<dbReference type="eggNOG" id="COG1413">
    <property type="taxonomic scope" value="Bacteria"/>
</dbReference>
<dbReference type="InterPro" id="IPR016024">
    <property type="entry name" value="ARM-type_fold"/>
</dbReference>
<name>E4N0R4_KITSK</name>
<evidence type="ECO:0000313" key="2">
    <source>
        <dbReference type="Proteomes" id="UP000007076"/>
    </source>
</evidence>
<dbReference type="SUPFAM" id="SSF48371">
    <property type="entry name" value="ARM repeat"/>
    <property type="match status" value="1"/>
</dbReference>